<dbReference type="Pfam" id="PF19276">
    <property type="entry name" value="HD_assoc_2"/>
    <property type="match status" value="1"/>
</dbReference>
<dbReference type="EMBL" id="CP002514">
    <property type="protein sequence ID" value="AEP11300.1"/>
    <property type="molecule type" value="Genomic_DNA"/>
</dbReference>
<dbReference type="PANTHER" id="PTHR11373">
    <property type="entry name" value="DEOXYNUCLEOSIDE TRIPHOSPHATE TRIPHOSPHOHYDROLASE"/>
    <property type="match status" value="1"/>
</dbReference>
<dbReference type="Gene3D" id="1.10.3210.10">
    <property type="entry name" value="Hypothetical protein af1432"/>
    <property type="match status" value="1"/>
</dbReference>
<evidence type="ECO:0000313" key="3">
    <source>
        <dbReference type="EMBL" id="AEP11300.1"/>
    </source>
</evidence>
<organism evidence="3 4">
    <name type="scientific">Chloracidobacterium thermophilum (strain B)</name>
    <dbReference type="NCBI Taxonomy" id="981222"/>
    <lineage>
        <taxon>Bacteria</taxon>
        <taxon>Pseudomonadati</taxon>
        <taxon>Acidobacteriota</taxon>
        <taxon>Terriglobia</taxon>
        <taxon>Terriglobales</taxon>
        <taxon>Acidobacteriaceae</taxon>
        <taxon>Chloracidobacterium</taxon>
    </lineage>
</organism>
<reference evidence="3 4" key="1">
    <citation type="journal article" date="2012" name="Environ. Microbiol.">
        <title>Complete genome of Candidatus Chloracidobacterium thermophilum, a chlorophyll-based photoheterotroph belonging to the phylum Acidobacteria.</title>
        <authorList>
            <person name="Garcia Costas A.M."/>
            <person name="Liu Z."/>
            <person name="Tomsho L.P."/>
            <person name="Schuster S.C."/>
            <person name="Ward D.M."/>
            <person name="Bryant D.A."/>
        </authorList>
    </citation>
    <scope>NUCLEOTIDE SEQUENCE [LARGE SCALE GENOMIC DNA]</scope>
    <source>
        <strain evidence="3 4">B</strain>
    </source>
</reference>
<dbReference type="InterPro" id="IPR006674">
    <property type="entry name" value="HD_domain"/>
</dbReference>
<keyword evidence="4" id="KW-1185">Reference proteome</keyword>
<dbReference type="SUPFAM" id="SSF109604">
    <property type="entry name" value="HD-domain/PDEase-like"/>
    <property type="match status" value="1"/>
</dbReference>
<dbReference type="SMART" id="SM00471">
    <property type="entry name" value="HDc"/>
    <property type="match status" value="1"/>
</dbReference>
<dbReference type="InterPro" id="IPR050135">
    <property type="entry name" value="dGTPase-like"/>
</dbReference>
<dbReference type="Pfam" id="PF01966">
    <property type="entry name" value="HD"/>
    <property type="match status" value="1"/>
</dbReference>
<keyword evidence="3" id="KW-0378">Hydrolase</keyword>
<feature type="domain" description="HD/PDEase" evidence="2">
    <location>
        <begin position="80"/>
        <end position="216"/>
    </location>
</feature>
<accession>G2LE80</accession>
<protein>
    <submittedName>
        <fullName evidence="3">HD superfamily phosphohydrolase</fullName>
    </submittedName>
</protein>
<dbReference type="GO" id="GO:0008832">
    <property type="term" value="F:dGTPase activity"/>
    <property type="evidence" value="ECO:0007669"/>
    <property type="project" value="TreeGrafter"/>
</dbReference>
<dbReference type="PANTHER" id="PTHR11373:SF4">
    <property type="entry name" value="DEOXYNUCLEOSIDE TRIPHOSPHATE TRIPHOSPHOHYDROLASE SAMHD1"/>
    <property type="match status" value="1"/>
</dbReference>
<dbReference type="STRING" id="981222.Cabther_A0542"/>
<dbReference type="RefSeq" id="WP_014099038.1">
    <property type="nucleotide sequence ID" value="NC_016024.1"/>
</dbReference>
<evidence type="ECO:0000259" key="2">
    <source>
        <dbReference type="SMART" id="SM00471"/>
    </source>
</evidence>
<proteinExistence type="predicted"/>
<evidence type="ECO:0000256" key="1">
    <source>
        <dbReference type="SAM" id="MobiDB-lite"/>
    </source>
</evidence>
<gene>
    <name evidence="3" type="ordered locus">Cabther_A0542</name>
</gene>
<feature type="region of interest" description="Disordered" evidence="1">
    <location>
        <begin position="1"/>
        <end position="26"/>
    </location>
</feature>
<dbReference type="InterPro" id="IPR003607">
    <property type="entry name" value="HD/PDEase_dom"/>
</dbReference>
<dbReference type="InterPro" id="IPR045509">
    <property type="entry name" value="HD_assoc_2"/>
</dbReference>
<evidence type="ECO:0000313" key="4">
    <source>
        <dbReference type="Proteomes" id="UP000006791"/>
    </source>
</evidence>
<dbReference type="GO" id="GO:0006203">
    <property type="term" value="P:dGTP catabolic process"/>
    <property type="evidence" value="ECO:0007669"/>
    <property type="project" value="TreeGrafter"/>
</dbReference>
<feature type="compositionally biased region" description="Polar residues" evidence="1">
    <location>
        <begin position="7"/>
        <end position="17"/>
    </location>
</feature>
<dbReference type="KEGG" id="ctm:Cabther_A0542"/>
<name>G2LE80_CHLTF</name>
<dbReference type="HOGENOM" id="CLU_026821_3_1_0"/>
<dbReference type="AlphaFoldDB" id="G2LE80"/>
<sequence>MSKPVKTFTTLPQPSRQLPKRSSSRLPLRARTVRAKTIRDAIHGDMTFSADEVRLLDTQAMQRLRGIKQLGLSHLVYPSAVHTRFEHSLGACHLAGKIIENLEQKGVYRFTEDERRRIRTVALLHDITHVPFGHTFEDERRIAPRHDADIQRLNTMLSGDLGEELERQGLLTAVRSQLLGEMPPVRDDYFIRDIFAGTICADLLDYLRRDARFCGLTVDYDDRLLALFTRLGGRLALDLQRHGLFRHDALSEVVHVLRMRYLLTERVYFHHAKIAAGAMLSKALEMAIAAGQFAYTELFGLRDDAFLYVLRERTVGLPEVQRLLSGLATRQLYKPVFWTNRDGLTESELDRLKRQFYDNAEGAREQMEAALCDDLGLPAGSVIVYCPSPDMALKEAHVTVQLSEHESAQLSSLAHPEIETLLLRHRQLWRLVVLAPPDLGRHAAKRRRALTRHCEARLGLPDRSGDTLWSRLFFQPMPGNSCLP</sequence>
<dbReference type="Proteomes" id="UP000006791">
    <property type="component" value="Chromosome 1"/>
</dbReference>
<dbReference type="CDD" id="cd00077">
    <property type="entry name" value="HDc"/>
    <property type="match status" value="1"/>
</dbReference>